<organism evidence="7 8">
    <name type="scientific">Stylonychia lemnae</name>
    <name type="common">Ciliate</name>
    <dbReference type="NCBI Taxonomy" id="5949"/>
    <lineage>
        <taxon>Eukaryota</taxon>
        <taxon>Sar</taxon>
        <taxon>Alveolata</taxon>
        <taxon>Ciliophora</taxon>
        <taxon>Intramacronucleata</taxon>
        <taxon>Spirotrichea</taxon>
        <taxon>Stichotrichia</taxon>
        <taxon>Sporadotrichida</taxon>
        <taxon>Oxytrichidae</taxon>
        <taxon>Stylonychinae</taxon>
        <taxon>Stylonychia</taxon>
    </lineage>
</organism>
<dbReference type="PROSITE" id="PS51221">
    <property type="entry name" value="TTL"/>
    <property type="match status" value="1"/>
</dbReference>
<evidence type="ECO:0000256" key="3">
    <source>
        <dbReference type="ARBA" id="ARBA00022840"/>
    </source>
</evidence>
<evidence type="ECO:0000313" key="7">
    <source>
        <dbReference type="EMBL" id="CDW82842.1"/>
    </source>
</evidence>
<dbReference type="InterPro" id="IPR004344">
    <property type="entry name" value="TTL/TTLL_fam"/>
</dbReference>
<name>A0A078ANC5_STYLE</name>
<protein>
    <recommendedName>
        <fullName evidence="4">Tubulin--tyrosine ligase-like protein 5</fullName>
    </recommendedName>
</protein>
<dbReference type="SUPFAM" id="SSF56059">
    <property type="entry name" value="Glutathione synthetase ATP-binding domain-like"/>
    <property type="match status" value="1"/>
</dbReference>
<feature type="compositionally biased region" description="Basic and acidic residues" evidence="6">
    <location>
        <begin position="696"/>
        <end position="706"/>
    </location>
</feature>
<comment type="catalytic activity">
    <reaction evidence="5">
        <text>L-glutamyl-[protein] + L-glutamate + ATP = gamma-L-glutamyl-L-glutamyl-[protein] + ADP + phosphate + H(+)</text>
        <dbReference type="Rhea" id="RHEA:60144"/>
        <dbReference type="Rhea" id="RHEA-COMP:10208"/>
        <dbReference type="Rhea" id="RHEA-COMP:15517"/>
        <dbReference type="ChEBI" id="CHEBI:15378"/>
        <dbReference type="ChEBI" id="CHEBI:29973"/>
        <dbReference type="ChEBI" id="CHEBI:29985"/>
        <dbReference type="ChEBI" id="CHEBI:30616"/>
        <dbReference type="ChEBI" id="CHEBI:43474"/>
        <dbReference type="ChEBI" id="CHEBI:143622"/>
        <dbReference type="ChEBI" id="CHEBI:456216"/>
    </reaction>
    <physiologicalReaction direction="left-to-right" evidence="5">
        <dbReference type="Rhea" id="RHEA:60145"/>
    </physiologicalReaction>
</comment>
<evidence type="ECO:0000256" key="6">
    <source>
        <dbReference type="SAM" id="MobiDB-lite"/>
    </source>
</evidence>
<keyword evidence="3" id="KW-0067">ATP-binding</keyword>
<dbReference type="PANTHER" id="PTHR12241:SF145">
    <property type="entry name" value="TUBULIN POLYGLUTAMYLASE TTLL5"/>
    <property type="match status" value="1"/>
</dbReference>
<evidence type="ECO:0000256" key="2">
    <source>
        <dbReference type="ARBA" id="ARBA00022741"/>
    </source>
</evidence>
<keyword evidence="2" id="KW-0547">Nucleotide-binding</keyword>
<evidence type="ECO:0000256" key="5">
    <source>
        <dbReference type="ARBA" id="ARBA00049274"/>
    </source>
</evidence>
<dbReference type="OrthoDB" id="429138at2759"/>
<dbReference type="EMBL" id="CCKQ01011300">
    <property type="protein sequence ID" value="CDW82842.1"/>
    <property type="molecule type" value="Genomic_DNA"/>
</dbReference>
<dbReference type="GO" id="GO:0036064">
    <property type="term" value="C:ciliary basal body"/>
    <property type="evidence" value="ECO:0007669"/>
    <property type="project" value="TreeGrafter"/>
</dbReference>
<dbReference type="GO" id="GO:0000226">
    <property type="term" value="P:microtubule cytoskeleton organization"/>
    <property type="evidence" value="ECO:0007669"/>
    <property type="project" value="TreeGrafter"/>
</dbReference>
<reference evidence="7 8" key="1">
    <citation type="submission" date="2014-06" db="EMBL/GenBank/DDBJ databases">
        <authorList>
            <person name="Swart Estienne"/>
        </authorList>
    </citation>
    <scope>NUCLEOTIDE SEQUENCE [LARGE SCALE GENOMIC DNA]</scope>
    <source>
        <strain evidence="7 8">130c</strain>
    </source>
</reference>
<dbReference type="InParanoid" id="A0A078ANC5"/>
<dbReference type="Proteomes" id="UP000039865">
    <property type="component" value="Unassembled WGS sequence"/>
</dbReference>
<dbReference type="Pfam" id="PF03133">
    <property type="entry name" value="TTL"/>
    <property type="match status" value="1"/>
</dbReference>
<dbReference type="AlphaFoldDB" id="A0A078ANC5"/>
<proteinExistence type="predicted"/>
<keyword evidence="8" id="KW-1185">Reference proteome</keyword>
<dbReference type="Gene3D" id="3.30.470.20">
    <property type="entry name" value="ATP-grasp fold, B domain"/>
    <property type="match status" value="1"/>
</dbReference>
<evidence type="ECO:0000256" key="1">
    <source>
        <dbReference type="ARBA" id="ARBA00022598"/>
    </source>
</evidence>
<gene>
    <name evidence="7" type="primary">Contig4278.g4586</name>
    <name evidence="7" type="ORF">STYLEM_11877</name>
</gene>
<dbReference type="GO" id="GO:0015631">
    <property type="term" value="F:tubulin binding"/>
    <property type="evidence" value="ECO:0007669"/>
    <property type="project" value="TreeGrafter"/>
</dbReference>
<dbReference type="GO" id="GO:0070740">
    <property type="term" value="F:tubulin-glutamic acid ligase activity"/>
    <property type="evidence" value="ECO:0007669"/>
    <property type="project" value="TreeGrafter"/>
</dbReference>
<dbReference type="PANTHER" id="PTHR12241">
    <property type="entry name" value="TUBULIN POLYGLUTAMYLASE"/>
    <property type="match status" value="1"/>
</dbReference>
<sequence>MNGHASTTNMVIKLFQHNLRQQQTTYVESSALERLKNIQNLIKRNWQGVQADHSGRPVFKGIKENQLLSNFQPTQGYSKSYQVESGELLYKIFRGETRLEKYGRHNFDFIPDTYVLPDEFGEFYAHYQKLKANDPKRNIWIVKPANLSRGRGIYLVDDISEVNVDDISVISKYIQNPLLINGHKFDLRIYVAVTSFDPLRIYVYKEGLARFASEQYSNKVNKDNKFMHLTNYSVNKKNENFVQNENLENDDFGFKWSLSAFCKHLETIGIDMNLFWSRIFDVIIKSIISGENHIFNALKKTCIHRSNCFELFGYDILIDSDLKPWLIEINLSPSLACESVKKFDRKVESQNKMKNRMKSYFNRGKSLNTRYAHIFNPLKEKNTFQGGVFHIGGMPTNQQNHDSYYQQPNSAVLQLIDKSYQEIDLDKIQGIAKRNYFGIQQKRQFYELIALKIRDVPKLNYKLDIPQSYEYYKNKVKNQTGSKEIEESFQLLEKETVTRNDSNNKGDEKLHDHKNMNFISQRPTLLAKESIDKKQENEADQSMVSLNKGEKVLITGDDILIEYCERLMNSLKHINETLLKVSWRTCLDKFINHKVWHNSELKSEGNLRPNIWQKLDNRLQEMIERLSEFENGYKNLIARKNSIIKKFYNPQLENFLRTSTKNVAQEVVNCLIPFQKGMGVLVEIDQIYNITMKQRQSNEERKKNSTDTENSMANAETEDEELSFIHHQNRLLGKKPSKKIIFNGPLQDSMLIKETKSNNFFKDSLNKQYASQISKSKSKTQIIRIKEQ</sequence>
<keyword evidence="1 7" id="KW-0436">Ligase</keyword>
<feature type="region of interest" description="Disordered" evidence="6">
    <location>
        <begin position="694"/>
        <end position="720"/>
    </location>
</feature>
<accession>A0A078ANC5</accession>
<evidence type="ECO:0000256" key="4">
    <source>
        <dbReference type="ARBA" id="ARBA00041448"/>
    </source>
</evidence>
<evidence type="ECO:0000313" key="8">
    <source>
        <dbReference type="Proteomes" id="UP000039865"/>
    </source>
</evidence>
<dbReference type="GO" id="GO:0005524">
    <property type="term" value="F:ATP binding"/>
    <property type="evidence" value="ECO:0007669"/>
    <property type="project" value="UniProtKB-KW"/>
</dbReference>